<dbReference type="Proteomes" id="UP001327560">
    <property type="component" value="Chromosome 6"/>
</dbReference>
<dbReference type="InterPro" id="IPR003958">
    <property type="entry name" value="CBFA_NFYB_domain"/>
</dbReference>
<sequence>MAKERINGENMGGKKKEPDGRSPKGRDKGGEISMKKQQQQRKPKGEMEQKKKKKNKEEKKQKVVRKESKSRKEQKVAGDKKKMVKEESSEREKKKTKMKAGATEKEGEKKRTKTTGGSTKKEEKKKRKRKTVENDSSAAGYDEEGDSASCSFPMSRVRRLMRLEGGNTNVTNGISSDAVFLVNKASEMFLEKFVEDSYCRGIKRQKKFLSYKDLASNVHSRKRYEFLSDFVPEMLRAEDALKARTSFEA</sequence>
<feature type="region of interest" description="Disordered" evidence="3">
    <location>
        <begin position="1"/>
        <end position="148"/>
    </location>
</feature>
<gene>
    <name evidence="5" type="ORF">Cni_G18355</name>
</gene>
<dbReference type="Gene3D" id="1.10.20.10">
    <property type="entry name" value="Histone, subunit A"/>
    <property type="match status" value="1"/>
</dbReference>
<dbReference type="GO" id="GO:0046982">
    <property type="term" value="F:protein heterodimerization activity"/>
    <property type="evidence" value="ECO:0007669"/>
    <property type="project" value="InterPro"/>
</dbReference>
<dbReference type="GO" id="GO:0005634">
    <property type="term" value="C:nucleus"/>
    <property type="evidence" value="ECO:0007669"/>
    <property type="project" value="UniProtKB-SubCell"/>
</dbReference>
<evidence type="ECO:0000256" key="3">
    <source>
        <dbReference type="SAM" id="MobiDB-lite"/>
    </source>
</evidence>
<protein>
    <recommendedName>
        <fullName evidence="4">Transcription factor CBF/NF-Y/archaeal histone domain-containing protein</fullName>
    </recommendedName>
</protein>
<evidence type="ECO:0000313" key="6">
    <source>
        <dbReference type="Proteomes" id="UP001327560"/>
    </source>
</evidence>
<evidence type="ECO:0000259" key="4">
    <source>
        <dbReference type="Pfam" id="PF00808"/>
    </source>
</evidence>
<comment type="subcellular location">
    <subcellularLocation>
        <location evidence="1">Nucleus</location>
    </subcellularLocation>
</comment>
<dbReference type="GO" id="GO:0000976">
    <property type="term" value="F:transcription cis-regulatory region binding"/>
    <property type="evidence" value="ECO:0007669"/>
    <property type="project" value="TreeGrafter"/>
</dbReference>
<proteinExistence type="predicted"/>
<dbReference type="InterPro" id="IPR050568">
    <property type="entry name" value="Transcr_DNA_Rep_Reg"/>
</dbReference>
<dbReference type="EMBL" id="CP136895">
    <property type="protein sequence ID" value="WOL09602.1"/>
    <property type="molecule type" value="Genomic_DNA"/>
</dbReference>
<dbReference type="GO" id="GO:0006355">
    <property type="term" value="P:regulation of DNA-templated transcription"/>
    <property type="evidence" value="ECO:0007669"/>
    <property type="project" value="TreeGrafter"/>
</dbReference>
<accession>A0AAQ3KP77</accession>
<feature type="compositionally biased region" description="Basic and acidic residues" evidence="3">
    <location>
        <begin position="43"/>
        <end position="93"/>
    </location>
</feature>
<dbReference type="InterPro" id="IPR009072">
    <property type="entry name" value="Histone-fold"/>
</dbReference>
<feature type="compositionally biased region" description="Basic and acidic residues" evidence="3">
    <location>
        <begin position="1"/>
        <end position="34"/>
    </location>
</feature>
<dbReference type="SUPFAM" id="SSF47113">
    <property type="entry name" value="Histone-fold"/>
    <property type="match status" value="1"/>
</dbReference>
<evidence type="ECO:0000256" key="1">
    <source>
        <dbReference type="ARBA" id="ARBA00004123"/>
    </source>
</evidence>
<feature type="domain" description="Transcription factor CBF/NF-Y/archaeal histone" evidence="4">
    <location>
        <begin position="151"/>
        <end position="216"/>
    </location>
</feature>
<organism evidence="5 6">
    <name type="scientific">Canna indica</name>
    <name type="common">Indian-shot</name>
    <dbReference type="NCBI Taxonomy" id="4628"/>
    <lineage>
        <taxon>Eukaryota</taxon>
        <taxon>Viridiplantae</taxon>
        <taxon>Streptophyta</taxon>
        <taxon>Embryophyta</taxon>
        <taxon>Tracheophyta</taxon>
        <taxon>Spermatophyta</taxon>
        <taxon>Magnoliopsida</taxon>
        <taxon>Liliopsida</taxon>
        <taxon>Zingiberales</taxon>
        <taxon>Cannaceae</taxon>
        <taxon>Canna</taxon>
    </lineage>
</organism>
<keyword evidence="6" id="KW-1185">Reference proteome</keyword>
<dbReference type="PANTHER" id="PTHR10252:SF93">
    <property type="entry name" value="DNA POLYMERASE II SUBUNIT B3-1"/>
    <property type="match status" value="1"/>
</dbReference>
<name>A0AAQ3KP77_9LILI</name>
<evidence type="ECO:0000256" key="2">
    <source>
        <dbReference type="ARBA" id="ARBA00023242"/>
    </source>
</evidence>
<evidence type="ECO:0000313" key="5">
    <source>
        <dbReference type="EMBL" id="WOL09602.1"/>
    </source>
</evidence>
<reference evidence="5 6" key="1">
    <citation type="submission" date="2023-10" db="EMBL/GenBank/DDBJ databases">
        <title>Chromosome-scale genome assembly provides insights into flower coloration mechanisms of Canna indica.</title>
        <authorList>
            <person name="Li C."/>
        </authorList>
    </citation>
    <scope>NUCLEOTIDE SEQUENCE [LARGE SCALE GENOMIC DNA]</scope>
    <source>
        <tissue evidence="5">Flower</tissue>
    </source>
</reference>
<keyword evidence="2" id="KW-0539">Nucleus</keyword>
<dbReference type="PANTHER" id="PTHR10252">
    <property type="entry name" value="HISTONE-LIKE TRANSCRIPTION FACTOR CCAAT-RELATED"/>
    <property type="match status" value="1"/>
</dbReference>
<dbReference type="AlphaFoldDB" id="A0AAQ3KP77"/>
<dbReference type="Pfam" id="PF00808">
    <property type="entry name" value="CBFD_NFYB_HMF"/>
    <property type="match status" value="1"/>
</dbReference>